<dbReference type="AlphaFoldDB" id="A0A4Z0P254"/>
<evidence type="ECO:0000313" key="3">
    <source>
        <dbReference type="Proteomes" id="UP000298337"/>
    </source>
</evidence>
<name>A0A4Z0P254_9BACT</name>
<proteinExistence type="predicted"/>
<dbReference type="EMBL" id="SRLA01000004">
    <property type="protein sequence ID" value="TGE05502.1"/>
    <property type="molecule type" value="Genomic_DNA"/>
</dbReference>
<organism evidence="2 3">
    <name type="scientific">Hymenobacter fodinae</name>
    <dbReference type="NCBI Taxonomy" id="2510796"/>
    <lineage>
        <taxon>Bacteria</taxon>
        <taxon>Pseudomonadati</taxon>
        <taxon>Bacteroidota</taxon>
        <taxon>Cytophagia</taxon>
        <taxon>Cytophagales</taxon>
        <taxon>Hymenobacteraceae</taxon>
        <taxon>Hymenobacter</taxon>
    </lineage>
</organism>
<evidence type="ECO:0000256" key="1">
    <source>
        <dbReference type="SAM" id="SignalP"/>
    </source>
</evidence>
<dbReference type="RefSeq" id="WP_135435815.1">
    <property type="nucleotide sequence ID" value="NZ_SRLA01000004.1"/>
</dbReference>
<feature type="signal peptide" evidence="1">
    <location>
        <begin position="1"/>
        <end position="16"/>
    </location>
</feature>
<evidence type="ECO:0008006" key="4">
    <source>
        <dbReference type="Google" id="ProtNLM"/>
    </source>
</evidence>
<dbReference type="OrthoDB" id="877329at2"/>
<evidence type="ECO:0000313" key="2">
    <source>
        <dbReference type="EMBL" id="TGE05502.1"/>
    </source>
</evidence>
<accession>A0A4Z0P254</accession>
<protein>
    <recommendedName>
        <fullName evidence="4">DUF4249 family protein</fullName>
    </recommendedName>
</protein>
<dbReference type="Proteomes" id="UP000298337">
    <property type="component" value="Unassembled WGS sequence"/>
</dbReference>
<gene>
    <name evidence="2" type="ORF">EU556_19560</name>
</gene>
<dbReference type="PROSITE" id="PS51257">
    <property type="entry name" value="PROKAR_LIPOPROTEIN"/>
    <property type="match status" value="1"/>
</dbReference>
<comment type="caution">
    <text evidence="2">The sequence shown here is derived from an EMBL/GenBank/DDBJ whole genome shotgun (WGS) entry which is preliminary data.</text>
</comment>
<feature type="chain" id="PRO_5021300892" description="DUF4249 family protein" evidence="1">
    <location>
        <begin position="17"/>
        <end position="325"/>
    </location>
</feature>
<keyword evidence="1" id="KW-0732">Signal</keyword>
<reference evidence="2 3" key="1">
    <citation type="submission" date="2019-04" db="EMBL/GenBank/DDBJ databases">
        <authorList>
            <person name="Feng G."/>
            <person name="Zhang J."/>
            <person name="Zhu H."/>
        </authorList>
    </citation>
    <scope>NUCLEOTIDE SEQUENCE [LARGE SCALE GENOMIC DNA]</scope>
    <source>
        <strain evidence="2 3">92R-1</strain>
    </source>
</reference>
<sequence>MRFSITLLLFTLLGLAACESDLNPGPLVDFVASSRFNTGNRRLTTPGDTVATRIYARTQGDNTLQRMRITAEYQPVPEGIIYPQVGYQEGEQPSFTLVYLDTTFTGSRQEFAFQSVQPSRTTAGKETWLYEATDNNEDKGKRSFFLRLGRADSAYIYHSYRIGLQAPASNNTTRRSFLALRSGLALPKFTVYKAPQNDIAQQLVDLVYIPNINTGPGLATLSSKVINLKSSWPIKRQTLIRRTTLTESDFTALITEAQFTTAFTGGTRFSTLNSTSTDTSYTGAVTKNQVIAFRTPEGISGAIFVEDILATAVPTLVLQVRVPKR</sequence>
<keyword evidence="3" id="KW-1185">Reference proteome</keyword>